<dbReference type="OrthoDB" id="9794387at2"/>
<dbReference type="EC" id="1.1.1.320" evidence="6"/>
<comment type="similarity">
    <text evidence="2">Belongs to the short-chain dehydrogenases/reductases (SDR) family.</text>
</comment>
<dbReference type="EMBL" id="RBZP01000014">
    <property type="protein sequence ID" value="RKQ31244.1"/>
    <property type="molecule type" value="Genomic_DNA"/>
</dbReference>
<dbReference type="InterPro" id="IPR036291">
    <property type="entry name" value="NAD(P)-bd_dom_sf"/>
</dbReference>
<dbReference type="PRINTS" id="PR00081">
    <property type="entry name" value="GDHRDH"/>
</dbReference>
<evidence type="ECO:0000256" key="3">
    <source>
        <dbReference type="ARBA" id="ARBA00022490"/>
    </source>
</evidence>
<dbReference type="Gene3D" id="3.40.50.720">
    <property type="entry name" value="NAD(P)-binding Rossmann-like Domain"/>
    <property type="match status" value="1"/>
</dbReference>
<reference evidence="6 7" key="1">
    <citation type="journal article" date="2016" name="Int. J. Syst. Evol. Microbiol.">
        <title>Oceanobacillus halophilus sp. nov., a novel moderately halophilic bacterium from a hypersaline lake.</title>
        <authorList>
            <person name="Amoozegar M.A."/>
            <person name="Bagheri M."/>
            <person name="Makhdoumi A."/>
            <person name="Nikou M.M."/>
            <person name="Fazeli S.A.S."/>
            <person name="Schumann P."/>
            <person name="Sproer C."/>
            <person name="Sanchez-Porro C."/>
            <person name="Ventosa A."/>
        </authorList>
    </citation>
    <scope>NUCLEOTIDE SEQUENCE [LARGE SCALE GENOMIC DNA]</scope>
    <source>
        <strain evidence="6 7">DSM 23996</strain>
    </source>
</reference>
<dbReference type="Pfam" id="PF00106">
    <property type="entry name" value="adh_short"/>
    <property type="match status" value="1"/>
</dbReference>
<evidence type="ECO:0000256" key="5">
    <source>
        <dbReference type="ARBA" id="ARBA00023002"/>
    </source>
</evidence>
<dbReference type="AlphaFoldDB" id="A0A494ZX74"/>
<organism evidence="6 7">
    <name type="scientific">Oceanobacillus halophilus</name>
    <dbReference type="NCBI Taxonomy" id="930130"/>
    <lineage>
        <taxon>Bacteria</taxon>
        <taxon>Bacillati</taxon>
        <taxon>Bacillota</taxon>
        <taxon>Bacilli</taxon>
        <taxon>Bacillales</taxon>
        <taxon>Bacillaceae</taxon>
        <taxon>Oceanobacillus</taxon>
    </lineage>
</organism>
<dbReference type="GO" id="GO:0005737">
    <property type="term" value="C:cytoplasm"/>
    <property type="evidence" value="ECO:0007669"/>
    <property type="project" value="UniProtKB-SubCell"/>
</dbReference>
<dbReference type="GO" id="GO:0006729">
    <property type="term" value="P:tetrahydrobiopterin biosynthetic process"/>
    <property type="evidence" value="ECO:0007669"/>
    <property type="project" value="TreeGrafter"/>
</dbReference>
<protein>
    <submittedName>
        <fullName evidence="6">(S)-benzoin forming benzil reductase</fullName>
        <ecNumber evidence="6">1.1.1.320</ecNumber>
    </submittedName>
</protein>
<comment type="subcellular location">
    <subcellularLocation>
        <location evidence="1">Cytoplasm</location>
    </subcellularLocation>
</comment>
<keyword evidence="7" id="KW-1185">Reference proteome</keyword>
<keyword evidence="5 6" id="KW-0560">Oxidoreductase</keyword>
<evidence type="ECO:0000256" key="1">
    <source>
        <dbReference type="ARBA" id="ARBA00004496"/>
    </source>
</evidence>
<name>A0A494ZX74_9BACI</name>
<keyword evidence="4" id="KW-0521">NADP</keyword>
<comment type="caution">
    <text evidence="6">The sequence shown here is derived from an EMBL/GenBank/DDBJ whole genome shotgun (WGS) entry which is preliminary data.</text>
</comment>
<keyword evidence="3" id="KW-0963">Cytoplasm</keyword>
<dbReference type="RefSeq" id="WP_121205092.1">
    <property type="nucleotide sequence ID" value="NZ_RBZP01000014.1"/>
</dbReference>
<sequence>MKKFAIITGVSRGLGEGIAKLLLESGVNVIGVSRSKNLVVPDIAKENNLVYQHYSCDLGDADQVETIFNEIKNHVFTKETSEVFLINNAATVEPMDQAMNLKTRDILQHVQVNTVAPMILTNLFLKEAHQHEIPGIAVIVTSGAADRPIYGWSTYCATKASMNMYTQSVALEQDELATGNKIIAFNPGVMDTEMQETIRSRSKEEFSDVERYQKLKEENKLNSPIDVAGVLIDIINDEDVVNGKIYNVKNYL</sequence>
<evidence type="ECO:0000313" key="7">
    <source>
        <dbReference type="Proteomes" id="UP000269301"/>
    </source>
</evidence>
<proteinExistence type="inferred from homology"/>
<accession>A0A494ZX74</accession>
<dbReference type="PANTHER" id="PTHR44085:SF2">
    <property type="entry name" value="SEPIAPTERIN REDUCTASE"/>
    <property type="match status" value="1"/>
</dbReference>
<evidence type="ECO:0000256" key="2">
    <source>
        <dbReference type="ARBA" id="ARBA00006484"/>
    </source>
</evidence>
<dbReference type="InterPro" id="IPR051721">
    <property type="entry name" value="Biopterin_syn/organic_redct"/>
</dbReference>
<dbReference type="InterPro" id="IPR002347">
    <property type="entry name" value="SDR_fam"/>
</dbReference>
<dbReference type="Proteomes" id="UP000269301">
    <property type="component" value="Unassembled WGS sequence"/>
</dbReference>
<dbReference type="SUPFAM" id="SSF51735">
    <property type="entry name" value="NAD(P)-binding Rossmann-fold domains"/>
    <property type="match status" value="1"/>
</dbReference>
<dbReference type="PANTHER" id="PTHR44085">
    <property type="entry name" value="SEPIAPTERIN REDUCTASE"/>
    <property type="match status" value="1"/>
</dbReference>
<dbReference type="InterPro" id="IPR020904">
    <property type="entry name" value="Sc_DH/Rdtase_CS"/>
</dbReference>
<evidence type="ECO:0000313" key="6">
    <source>
        <dbReference type="EMBL" id="RKQ31244.1"/>
    </source>
</evidence>
<dbReference type="GO" id="GO:0004757">
    <property type="term" value="F:sepiapterin reductase (NADP+) activity"/>
    <property type="evidence" value="ECO:0007669"/>
    <property type="project" value="TreeGrafter"/>
</dbReference>
<dbReference type="NCBIfam" id="NF005381">
    <property type="entry name" value="PRK06924.1"/>
    <property type="match status" value="1"/>
</dbReference>
<dbReference type="PROSITE" id="PS00061">
    <property type="entry name" value="ADH_SHORT"/>
    <property type="match status" value="1"/>
</dbReference>
<evidence type="ECO:0000256" key="4">
    <source>
        <dbReference type="ARBA" id="ARBA00022857"/>
    </source>
</evidence>
<gene>
    <name evidence="6" type="ORF">D8M06_14310</name>
</gene>